<keyword evidence="7" id="KW-0813">Transport</keyword>
<feature type="transmembrane region" description="Helical" evidence="7">
    <location>
        <begin position="279"/>
        <end position="298"/>
    </location>
</feature>
<dbReference type="KEGG" id="apra:G3A50_07190"/>
<dbReference type="NCBIfam" id="TIGR00786">
    <property type="entry name" value="dctM"/>
    <property type="match status" value="1"/>
</dbReference>
<comment type="function">
    <text evidence="7">Part of the tripartite ATP-independent periplasmic (TRAP) transport system.</text>
</comment>
<evidence type="ECO:0000256" key="5">
    <source>
        <dbReference type="ARBA" id="ARBA00022989"/>
    </source>
</evidence>
<keyword evidence="4 7" id="KW-0812">Transmembrane</keyword>
<sequence>MTGAIIGICVLLVLLMLGVPMVAALLSAVALLLYFSGQWGLSLPQTMVGGLSSYTLLSLPLFVYAGALMNSGGIAARLFTFARALVGWTKGGLAQVNVLTSVFFGGMIGSSAADLAGSGSVLIPAMKRDGYSGAFSAGVSASSSGIGPLIPPSSPAILYSAVTGTSLSALFLAGLIPGLLLGVVFMVTITWLAHRHGYPAFGNFSLREIWRTGVAALLAFGMPGLIVGGLVAGAFTPSEAGAFGVVYAAFLSFAIYRTLSLKGLYQATVAAVQMTGELLGIVALSVALGSALSAAHVPQAFAGLIDTLTIGDSQFMRLLALMFLAIIAGMFIDPLIPVLVPILMPSLQLFGIDLIHFGVLMVMAVVIGQITPPVAMSLIITARIAKVDQWQVFRANMPFFIITLAFTLLLMAVPALSTWLPAHMKN</sequence>
<dbReference type="PANTHER" id="PTHR33362:SF2">
    <property type="entry name" value="TRAP TRANSPORTER LARGE PERMEASE PROTEIN"/>
    <property type="match status" value="1"/>
</dbReference>
<evidence type="ECO:0000313" key="10">
    <source>
        <dbReference type="Proteomes" id="UP000464751"/>
    </source>
</evidence>
<name>A0A6P1YP40_9HYPH</name>
<keyword evidence="3 7" id="KW-0997">Cell inner membrane</keyword>
<reference evidence="9 10" key="1">
    <citation type="submission" date="2020-02" db="EMBL/GenBank/DDBJ databases">
        <authorList>
            <person name="Li G."/>
        </authorList>
    </citation>
    <scope>NUCLEOTIDE SEQUENCE [LARGE SCALE GENOMIC DNA]</scope>
    <source>
        <strain evidence="9 10">DSM 102029</strain>
    </source>
</reference>
<feature type="transmembrane region" description="Helical" evidence="7">
    <location>
        <begin position="214"/>
        <end position="235"/>
    </location>
</feature>
<comment type="caution">
    <text evidence="7">Lacks conserved residue(s) required for the propagation of feature annotation.</text>
</comment>
<dbReference type="RefSeq" id="WP_163074609.1">
    <property type="nucleotide sequence ID" value="NZ_CP048630.1"/>
</dbReference>
<dbReference type="PANTHER" id="PTHR33362">
    <property type="entry name" value="SIALIC ACID TRAP TRANSPORTER PERMEASE PROTEIN SIAT-RELATED"/>
    <property type="match status" value="1"/>
</dbReference>
<dbReference type="InterPro" id="IPR010656">
    <property type="entry name" value="DctM"/>
</dbReference>
<comment type="subcellular location">
    <subcellularLocation>
        <location evidence="1 7">Cell inner membrane</location>
        <topology evidence="1 7">Multi-pass membrane protein</topology>
    </subcellularLocation>
</comment>
<feature type="transmembrane region" description="Helical" evidence="7">
    <location>
        <begin position="241"/>
        <end position="259"/>
    </location>
</feature>
<evidence type="ECO:0000256" key="4">
    <source>
        <dbReference type="ARBA" id="ARBA00022692"/>
    </source>
</evidence>
<keyword evidence="2" id="KW-1003">Cell membrane</keyword>
<dbReference type="Pfam" id="PF06808">
    <property type="entry name" value="DctM"/>
    <property type="match status" value="1"/>
</dbReference>
<keyword evidence="6 7" id="KW-0472">Membrane</keyword>
<proteinExistence type="inferred from homology"/>
<dbReference type="GO" id="GO:0022857">
    <property type="term" value="F:transmembrane transporter activity"/>
    <property type="evidence" value="ECO:0007669"/>
    <property type="project" value="UniProtKB-UniRule"/>
</dbReference>
<evidence type="ECO:0000259" key="8">
    <source>
        <dbReference type="Pfam" id="PF06808"/>
    </source>
</evidence>
<comment type="subunit">
    <text evidence="7">The complex comprises the extracytoplasmic solute receptor protein and the two transmembrane proteins.</text>
</comment>
<keyword evidence="5 7" id="KW-1133">Transmembrane helix</keyword>
<dbReference type="EMBL" id="CP048630">
    <property type="protein sequence ID" value="QIB33514.1"/>
    <property type="molecule type" value="Genomic_DNA"/>
</dbReference>
<feature type="transmembrane region" description="Helical" evidence="7">
    <location>
        <begin position="170"/>
        <end position="193"/>
    </location>
</feature>
<protein>
    <recommendedName>
        <fullName evidence="7">TRAP transporter large permease protein</fullName>
    </recommendedName>
</protein>
<feature type="domain" description="TRAP C4-dicarboxylate transport system permease DctM subunit" evidence="8">
    <location>
        <begin position="8"/>
        <end position="416"/>
    </location>
</feature>
<evidence type="ECO:0000256" key="3">
    <source>
        <dbReference type="ARBA" id="ARBA00022519"/>
    </source>
</evidence>
<evidence type="ECO:0000256" key="6">
    <source>
        <dbReference type="ARBA" id="ARBA00023136"/>
    </source>
</evidence>
<dbReference type="AlphaFoldDB" id="A0A6P1YP40"/>
<organism evidence="9 10">
    <name type="scientific">Ancylobacter pratisalsi</name>
    <dbReference type="NCBI Taxonomy" id="1745854"/>
    <lineage>
        <taxon>Bacteria</taxon>
        <taxon>Pseudomonadati</taxon>
        <taxon>Pseudomonadota</taxon>
        <taxon>Alphaproteobacteria</taxon>
        <taxon>Hyphomicrobiales</taxon>
        <taxon>Xanthobacteraceae</taxon>
        <taxon>Ancylobacter</taxon>
    </lineage>
</organism>
<feature type="transmembrane region" description="Helical" evidence="7">
    <location>
        <begin position="354"/>
        <end position="379"/>
    </location>
</feature>
<accession>A0A6P1YP40</accession>
<dbReference type="InterPro" id="IPR004681">
    <property type="entry name" value="TRAP_DctM"/>
</dbReference>
<evidence type="ECO:0000313" key="9">
    <source>
        <dbReference type="EMBL" id="QIB33514.1"/>
    </source>
</evidence>
<feature type="transmembrane region" description="Helical" evidence="7">
    <location>
        <begin position="51"/>
        <end position="69"/>
    </location>
</feature>
<feature type="transmembrane region" description="Helical" evidence="7">
    <location>
        <begin position="318"/>
        <end position="342"/>
    </location>
</feature>
<feature type="transmembrane region" description="Helical" evidence="7">
    <location>
        <begin position="399"/>
        <end position="420"/>
    </location>
</feature>
<gene>
    <name evidence="9" type="ORF">G3A50_07190</name>
</gene>
<dbReference type="Proteomes" id="UP000464751">
    <property type="component" value="Chromosome"/>
</dbReference>
<evidence type="ECO:0000256" key="1">
    <source>
        <dbReference type="ARBA" id="ARBA00004429"/>
    </source>
</evidence>
<comment type="similarity">
    <text evidence="7">Belongs to the TRAP transporter large permease family.</text>
</comment>
<dbReference type="GO" id="GO:0005886">
    <property type="term" value="C:plasma membrane"/>
    <property type="evidence" value="ECO:0007669"/>
    <property type="project" value="UniProtKB-SubCell"/>
</dbReference>
<dbReference type="PIRSF" id="PIRSF006066">
    <property type="entry name" value="HI0050"/>
    <property type="match status" value="1"/>
</dbReference>
<evidence type="ECO:0000256" key="7">
    <source>
        <dbReference type="RuleBase" id="RU369079"/>
    </source>
</evidence>
<evidence type="ECO:0000256" key="2">
    <source>
        <dbReference type="ARBA" id="ARBA00022475"/>
    </source>
</evidence>
<keyword evidence="10" id="KW-1185">Reference proteome</keyword>